<evidence type="ECO:0000256" key="5">
    <source>
        <dbReference type="ARBA" id="ARBA00048391"/>
    </source>
</evidence>
<evidence type="ECO:0000313" key="8">
    <source>
        <dbReference type="Proteomes" id="UP000007161"/>
    </source>
</evidence>
<dbReference type="EMBL" id="CP003257">
    <property type="protein sequence ID" value="AEX86314.1"/>
    <property type="molecule type" value="Genomic_DNA"/>
</dbReference>
<feature type="domain" description="Methyltransferase small" evidence="6">
    <location>
        <begin position="102"/>
        <end position="192"/>
    </location>
</feature>
<dbReference type="GO" id="GO:0003676">
    <property type="term" value="F:nucleic acid binding"/>
    <property type="evidence" value="ECO:0007669"/>
    <property type="project" value="InterPro"/>
</dbReference>
<keyword evidence="4" id="KW-0949">S-adenosyl-L-methionine</keyword>
<dbReference type="InterPro" id="IPR050320">
    <property type="entry name" value="N5-glutamine_MTase"/>
</dbReference>
<name>H2J6N3_MARPK</name>
<dbReference type="InterPro" id="IPR004556">
    <property type="entry name" value="HemK-like"/>
</dbReference>
<sequence length="274" mass="32148">MRLNEYIKNNREIMLKKGIFNPLSFVAKLISKIKKIEFSKIILDRDFEIDDKLLLLLNKIIIEDYPVEYITKSAEFMDFELYVDENVLIPRIETEDLVKIAMKIIEKNKYKNILDLGTGSGAIAIALKKSFPEINIYASDISEKALKVAKKNADKINVKIEFFESDIFYNIPEEVLKKVDFIVSNPPYVEEKFYINSNSLKYEPENALVAGKDGQDFFLRLSNEFPDLLFEKHYLFETTEFNIEKTKEILSEFGIIKIYRDSFEINRFVEKLKK</sequence>
<reference evidence="8" key="2">
    <citation type="submission" date="2012-01" db="EMBL/GenBank/DDBJ databases">
        <title>Complete sequence of chromosome of Marinitoga piezophila KA3.</title>
        <authorList>
            <person name="Lucas S."/>
            <person name="Han J."/>
            <person name="Lapidus A."/>
            <person name="Cheng J.-F."/>
            <person name="Goodwin L."/>
            <person name="Pitluck S."/>
            <person name="Peters L."/>
            <person name="Mikhailova N."/>
            <person name="Teshima H."/>
            <person name="Detter J.C."/>
            <person name="Han C."/>
            <person name="Tapia R."/>
            <person name="Land M."/>
            <person name="Hauser L."/>
            <person name="Kyrpides N."/>
            <person name="Ivanova N."/>
            <person name="Pagani I."/>
            <person name="Jebbar M."/>
            <person name="Vannier P."/>
            <person name="Oger P."/>
            <person name="Cario A."/>
            <person name="Bartlett D."/>
            <person name="Noll K.M."/>
            <person name="Woyke T."/>
        </authorList>
    </citation>
    <scope>NUCLEOTIDE SEQUENCE [LARGE SCALE GENOMIC DNA]</scope>
    <source>
        <strain evidence="8">DSM 14283 / JCM 11233 / KA3</strain>
    </source>
</reference>
<keyword evidence="3 7" id="KW-0808">Transferase</keyword>
<dbReference type="CDD" id="cd02440">
    <property type="entry name" value="AdoMet_MTases"/>
    <property type="match status" value="1"/>
</dbReference>
<evidence type="ECO:0000313" key="7">
    <source>
        <dbReference type="EMBL" id="AEX86314.1"/>
    </source>
</evidence>
<evidence type="ECO:0000256" key="1">
    <source>
        <dbReference type="ARBA" id="ARBA00012771"/>
    </source>
</evidence>
<dbReference type="GO" id="GO:0032259">
    <property type="term" value="P:methylation"/>
    <property type="evidence" value="ECO:0007669"/>
    <property type="project" value="UniProtKB-KW"/>
</dbReference>
<dbReference type="InterPro" id="IPR007848">
    <property type="entry name" value="Small_mtfrase_dom"/>
</dbReference>
<evidence type="ECO:0000259" key="6">
    <source>
        <dbReference type="Pfam" id="PF05175"/>
    </source>
</evidence>
<dbReference type="NCBIfam" id="TIGR00536">
    <property type="entry name" value="hemK_fam"/>
    <property type="match status" value="1"/>
</dbReference>
<evidence type="ECO:0000256" key="3">
    <source>
        <dbReference type="ARBA" id="ARBA00022679"/>
    </source>
</evidence>
<dbReference type="Proteomes" id="UP000007161">
    <property type="component" value="Chromosome"/>
</dbReference>
<dbReference type="SUPFAM" id="SSF53335">
    <property type="entry name" value="S-adenosyl-L-methionine-dependent methyltransferases"/>
    <property type="match status" value="1"/>
</dbReference>
<dbReference type="HOGENOM" id="CLU_018398_3_2_0"/>
<organism evidence="7 8">
    <name type="scientific">Marinitoga piezophila (strain DSM 14283 / JCM 11233 / KA3)</name>
    <dbReference type="NCBI Taxonomy" id="443254"/>
    <lineage>
        <taxon>Bacteria</taxon>
        <taxon>Thermotogati</taxon>
        <taxon>Thermotogota</taxon>
        <taxon>Thermotogae</taxon>
        <taxon>Petrotogales</taxon>
        <taxon>Petrotogaceae</taxon>
        <taxon>Marinitoga</taxon>
    </lineage>
</organism>
<dbReference type="AlphaFoldDB" id="H2J6N3"/>
<dbReference type="eggNOG" id="COG2890">
    <property type="taxonomic scope" value="Bacteria"/>
</dbReference>
<dbReference type="KEGG" id="mpz:Marpi_1934"/>
<dbReference type="InterPro" id="IPR002052">
    <property type="entry name" value="DNA_methylase_N6_adenine_CS"/>
</dbReference>
<reference evidence="7 8" key="1">
    <citation type="journal article" date="2012" name="J. Bacteriol.">
        <title>Complete Genome Sequence of the Thermophilic, Piezophilic, Heterotrophic Bacterium Marinitoga piezophila KA3.</title>
        <authorList>
            <person name="Lucas S."/>
            <person name="Han J."/>
            <person name="Lapidus A."/>
            <person name="Cheng J.F."/>
            <person name="Goodwin L.A."/>
            <person name="Pitluck S."/>
            <person name="Peters L."/>
            <person name="Mikhailova N."/>
            <person name="Teshima H."/>
            <person name="Detter J.C."/>
            <person name="Han C."/>
            <person name="Tapia R."/>
            <person name="Land M."/>
            <person name="Hauser L."/>
            <person name="Kyrpides N.C."/>
            <person name="Ivanova N."/>
            <person name="Pagani I."/>
            <person name="Vannier P."/>
            <person name="Oger P."/>
            <person name="Bartlett D.H."/>
            <person name="Noll K.M."/>
            <person name="Woyke T."/>
            <person name="Jebbar M."/>
        </authorList>
    </citation>
    <scope>NUCLEOTIDE SEQUENCE [LARGE SCALE GENOMIC DNA]</scope>
    <source>
        <strain evidence="8">DSM 14283 / JCM 11233 / KA3</strain>
    </source>
</reference>
<dbReference type="PANTHER" id="PTHR18895">
    <property type="entry name" value="HEMK METHYLTRANSFERASE"/>
    <property type="match status" value="1"/>
</dbReference>
<dbReference type="GO" id="GO:0102559">
    <property type="term" value="F:peptide chain release factor N(5)-glutamine methyltransferase activity"/>
    <property type="evidence" value="ECO:0007669"/>
    <property type="project" value="UniProtKB-EC"/>
</dbReference>
<dbReference type="Gene3D" id="3.40.50.150">
    <property type="entry name" value="Vaccinia Virus protein VP39"/>
    <property type="match status" value="1"/>
</dbReference>
<evidence type="ECO:0000256" key="4">
    <source>
        <dbReference type="ARBA" id="ARBA00022691"/>
    </source>
</evidence>
<dbReference type="PROSITE" id="PS00092">
    <property type="entry name" value="N6_MTASE"/>
    <property type="match status" value="1"/>
</dbReference>
<protein>
    <recommendedName>
        <fullName evidence="1">peptide chain release factor N(5)-glutamine methyltransferase</fullName>
        <ecNumber evidence="1">2.1.1.297</ecNumber>
    </recommendedName>
</protein>
<keyword evidence="2 7" id="KW-0489">Methyltransferase</keyword>
<gene>
    <name evidence="7" type="ordered locus">Marpi_1934</name>
</gene>
<dbReference type="PANTHER" id="PTHR18895:SF74">
    <property type="entry name" value="MTRF1L RELEASE FACTOR GLUTAMINE METHYLTRANSFERASE"/>
    <property type="match status" value="1"/>
</dbReference>
<dbReference type="Pfam" id="PF05175">
    <property type="entry name" value="MTS"/>
    <property type="match status" value="1"/>
</dbReference>
<dbReference type="STRING" id="443254.Marpi_1934"/>
<dbReference type="EC" id="2.1.1.297" evidence="1"/>
<dbReference type="InterPro" id="IPR019874">
    <property type="entry name" value="RF_methyltr_PrmC"/>
</dbReference>
<keyword evidence="8" id="KW-1185">Reference proteome</keyword>
<dbReference type="NCBIfam" id="TIGR03534">
    <property type="entry name" value="RF_mod_PrmC"/>
    <property type="match status" value="1"/>
</dbReference>
<dbReference type="OrthoDB" id="9800643at2"/>
<accession>H2J6N3</accession>
<comment type="catalytic activity">
    <reaction evidence="5">
        <text>L-glutaminyl-[peptide chain release factor] + S-adenosyl-L-methionine = N(5)-methyl-L-glutaminyl-[peptide chain release factor] + S-adenosyl-L-homocysteine + H(+)</text>
        <dbReference type="Rhea" id="RHEA:42896"/>
        <dbReference type="Rhea" id="RHEA-COMP:10271"/>
        <dbReference type="Rhea" id="RHEA-COMP:10272"/>
        <dbReference type="ChEBI" id="CHEBI:15378"/>
        <dbReference type="ChEBI" id="CHEBI:30011"/>
        <dbReference type="ChEBI" id="CHEBI:57856"/>
        <dbReference type="ChEBI" id="CHEBI:59789"/>
        <dbReference type="ChEBI" id="CHEBI:61891"/>
        <dbReference type="EC" id="2.1.1.297"/>
    </reaction>
</comment>
<dbReference type="InterPro" id="IPR029063">
    <property type="entry name" value="SAM-dependent_MTases_sf"/>
</dbReference>
<proteinExistence type="predicted"/>
<evidence type="ECO:0000256" key="2">
    <source>
        <dbReference type="ARBA" id="ARBA00022603"/>
    </source>
</evidence>